<dbReference type="InterPro" id="IPR008971">
    <property type="entry name" value="HSP40/DnaJ_pept-bd"/>
</dbReference>
<sequence>MAEEDYYAILGVDREADATTIKKAMQYHPDKNPDAGDKFKEISHAYDVLSDPEKREKYDRFGAGGPGQGGDDAYGFGFGGGHDDPTMDFFANMFGAHLSAYVACIAKRARRRTRGEDIKFPLEVTLEELYNGTTKHMPIERTEVCGGCSGKGGKRGPRTCKACQGTGTIVREQRMGSMVQRVQSTCRKCRGEGKILLEKDRCKKCAGRGIVKASKKLEVHVDKGMREGQRIVLAGEADQEPEVPAGDVIFILEQKPHAHMERRGRDLWTDVTVTLTEALCGFSKVLLVHLDGRGIAVTQSPGQVIRSGDVKCIKDEGMPEYRRPFDKGDLYVRFFVQFPEDGWMTPANAKRLESMLPPRPPASAPTPEHLEDCQLMACSAETAEPQEDADEDMYTDDDDDMDHGMGGGVQCAQQ</sequence>
<dbReference type="SMART" id="SM00271">
    <property type="entry name" value="DnaJ"/>
    <property type="match status" value="1"/>
</dbReference>
<dbReference type="InterPro" id="IPR036869">
    <property type="entry name" value="J_dom_sf"/>
</dbReference>
<dbReference type="EMBL" id="KZ989173">
    <property type="protein sequence ID" value="RKP27652.1"/>
    <property type="molecule type" value="Genomic_DNA"/>
</dbReference>
<keyword evidence="1 5" id="KW-0479">Metal-binding</keyword>
<keyword evidence="3 5" id="KW-0863">Zinc-finger</keyword>
<feature type="zinc finger region" description="CR-type" evidence="5">
    <location>
        <begin position="132"/>
        <end position="214"/>
    </location>
</feature>
<dbReference type="SUPFAM" id="SSF49493">
    <property type="entry name" value="HSP40/DnaJ peptide-binding domain"/>
    <property type="match status" value="2"/>
</dbReference>
<keyword evidence="10" id="KW-1185">Reference proteome</keyword>
<dbReference type="SUPFAM" id="SSF46565">
    <property type="entry name" value="Chaperone J-domain"/>
    <property type="match status" value="1"/>
</dbReference>
<dbReference type="PROSITE" id="PS00636">
    <property type="entry name" value="DNAJ_1"/>
    <property type="match status" value="1"/>
</dbReference>
<dbReference type="GO" id="GO:0008270">
    <property type="term" value="F:zinc ion binding"/>
    <property type="evidence" value="ECO:0007669"/>
    <property type="project" value="UniProtKB-KW"/>
</dbReference>
<dbReference type="FunFam" id="2.10.230.10:FF:000001">
    <property type="entry name" value="DnaJ subfamily A member 2"/>
    <property type="match status" value="1"/>
</dbReference>
<keyword evidence="4 5" id="KW-0862">Zinc</keyword>
<dbReference type="InterPro" id="IPR036410">
    <property type="entry name" value="HSP_DnaJ_Cys-rich_dom_sf"/>
</dbReference>
<feature type="domain" description="J" evidence="7">
    <location>
        <begin position="5"/>
        <end position="62"/>
    </location>
</feature>
<dbReference type="CDD" id="cd10747">
    <property type="entry name" value="DnaJ_C"/>
    <property type="match status" value="1"/>
</dbReference>
<dbReference type="SUPFAM" id="SSF57938">
    <property type="entry name" value="DnaJ/Hsp40 cysteine-rich domain"/>
    <property type="match status" value="1"/>
</dbReference>
<feature type="compositionally biased region" description="Gly residues" evidence="6">
    <location>
        <begin position="404"/>
        <end position="414"/>
    </location>
</feature>
<evidence type="ECO:0000256" key="2">
    <source>
        <dbReference type="ARBA" id="ARBA00022737"/>
    </source>
</evidence>
<dbReference type="PROSITE" id="PS51188">
    <property type="entry name" value="ZF_CR"/>
    <property type="match status" value="1"/>
</dbReference>
<evidence type="ECO:0000256" key="3">
    <source>
        <dbReference type="ARBA" id="ARBA00022771"/>
    </source>
</evidence>
<evidence type="ECO:0000256" key="4">
    <source>
        <dbReference type="ARBA" id="ARBA00022833"/>
    </source>
</evidence>
<evidence type="ECO:0000259" key="7">
    <source>
        <dbReference type="PROSITE" id="PS50076"/>
    </source>
</evidence>
<evidence type="ECO:0000313" key="10">
    <source>
        <dbReference type="Proteomes" id="UP000278143"/>
    </source>
</evidence>
<dbReference type="Gene3D" id="2.10.230.10">
    <property type="entry name" value="Heat shock protein DnaJ, cysteine-rich domain"/>
    <property type="match status" value="1"/>
</dbReference>
<dbReference type="InterPro" id="IPR002939">
    <property type="entry name" value="DnaJ_C"/>
</dbReference>
<dbReference type="Gene3D" id="1.10.287.110">
    <property type="entry name" value="DnaJ domain"/>
    <property type="match status" value="1"/>
</dbReference>
<name>A0A4P9Z686_9FUNG</name>
<dbReference type="OrthoDB" id="550424at2759"/>
<dbReference type="GO" id="GO:0006457">
    <property type="term" value="P:protein folding"/>
    <property type="evidence" value="ECO:0007669"/>
    <property type="project" value="InterPro"/>
</dbReference>
<dbReference type="InterPro" id="IPR018253">
    <property type="entry name" value="DnaJ_domain_CS"/>
</dbReference>
<dbReference type="PROSITE" id="PS50076">
    <property type="entry name" value="DNAJ_2"/>
    <property type="match status" value="1"/>
</dbReference>
<dbReference type="AlphaFoldDB" id="A0A4P9Z686"/>
<dbReference type="CDD" id="cd06257">
    <property type="entry name" value="DnaJ"/>
    <property type="match status" value="1"/>
</dbReference>
<reference evidence="10" key="1">
    <citation type="journal article" date="2018" name="Nat. Microbiol.">
        <title>Leveraging single-cell genomics to expand the fungal tree of life.</title>
        <authorList>
            <person name="Ahrendt S.R."/>
            <person name="Quandt C.A."/>
            <person name="Ciobanu D."/>
            <person name="Clum A."/>
            <person name="Salamov A."/>
            <person name="Andreopoulos B."/>
            <person name="Cheng J.F."/>
            <person name="Woyke T."/>
            <person name="Pelin A."/>
            <person name="Henrissat B."/>
            <person name="Reynolds N.K."/>
            <person name="Benny G.L."/>
            <person name="Smith M.E."/>
            <person name="James T.Y."/>
            <person name="Grigoriev I.V."/>
        </authorList>
    </citation>
    <scope>NUCLEOTIDE SEQUENCE [LARGE SCALE GENOMIC DNA]</scope>
    <source>
        <strain evidence="10">Benny S71-1</strain>
    </source>
</reference>
<feature type="compositionally biased region" description="Acidic residues" evidence="6">
    <location>
        <begin position="384"/>
        <end position="401"/>
    </location>
</feature>
<dbReference type="Pfam" id="PF00684">
    <property type="entry name" value="DnaJ_CXXCXGXG"/>
    <property type="match status" value="1"/>
</dbReference>
<dbReference type="GO" id="GO:0051082">
    <property type="term" value="F:unfolded protein binding"/>
    <property type="evidence" value="ECO:0007669"/>
    <property type="project" value="InterPro"/>
</dbReference>
<dbReference type="Proteomes" id="UP000278143">
    <property type="component" value="Unassembled WGS sequence"/>
</dbReference>
<dbReference type="FunFam" id="2.60.260.20:FF:000003">
    <property type="entry name" value="DnaJ subfamily A member 2"/>
    <property type="match status" value="1"/>
</dbReference>
<evidence type="ECO:0000256" key="6">
    <source>
        <dbReference type="SAM" id="MobiDB-lite"/>
    </source>
</evidence>
<dbReference type="PRINTS" id="PR00625">
    <property type="entry name" value="JDOMAIN"/>
</dbReference>
<accession>A0A4P9Z686</accession>
<dbReference type="InterPro" id="IPR044713">
    <property type="entry name" value="DNJA1/2-like"/>
</dbReference>
<protein>
    <submittedName>
        <fullName evidence="9">Uncharacterized protein</fullName>
    </submittedName>
</protein>
<dbReference type="GO" id="GO:0030544">
    <property type="term" value="F:Hsp70 protein binding"/>
    <property type="evidence" value="ECO:0007669"/>
    <property type="project" value="InterPro"/>
</dbReference>
<dbReference type="InterPro" id="IPR001623">
    <property type="entry name" value="DnaJ_domain"/>
</dbReference>
<gene>
    <name evidence="9" type="ORF">SYNPS1DRAFT_12363</name>
</gene>
<dbReference type="CDD" id="cd10719">
    <property type="entry name" value="DnaJ_zf"/>
    <property type="match status" value="1"/>
</dbReference>
<dbReference type="Gene3D" id="2.60.260.20">
    <property type="entry name" value="Urease metallochaperone UreE, N-terminal domain"/>
    <property type="match status" value="2"/>
</dbReference>
<evidence type="ECO:0000259" key="8">
    <source>
        <dbReference type="PROSITE" id="PS51188"/>
    </source>
</evidence>
<evidence type="ECO:0000313" key="9">
    <source>
        <dbReference type="EMBL" id="RKP27652.1"/>
    </source>
</evidence>
<dbReference type="InterPro" id="IPR001305">
    <property type="entry name" value="HSP_DnaJ_Cys-rich_dom"/>
</dbReference>
<dbReference type="Pfam" id="PF01556">
    <property type="entry name" value="DnaJ_C"/>
    <property type="match status" value="1"/>
</dbReference>
<feature type="domain" description="CR-type" evidence="8">
    <location>
        <begin position="132"/>
        <end position="214"/>
    </location>
</feature>
<evidence type="ECO:0000256" key="1">
    <source>
        <dbReference type="ARBA" id="ARBA00022723"/>
    </source>
</evidence>
<keyword evidence="2" id="KW-0677">Repeat</keyword>
<proteinExistence type="predicted"/>
<evidence type="ECO:0000256" key="5">
    <source>
        <dbReference type="PROSITE-ProRule" id="PRU00546"/>
    </source>
</evidence>
<organism evidence="9 10">
    <name type="scientific">Syncephalis pseudoplumigaleata</name>
    <dbReference type="NCBI Taxonomy" id="1712513"/>
    <lineage>
        <taxon>Eukaryota</taxon>
        <taxon>Fungi</taxon>
        <taxon>Fungi incertae sedis</taxon>
        <taxon>Zoopagomycota</taxon>
        <taxon>Zoopagomycotina</taxon>
        <taxon>Zoopagomycetes</taxon>
        <taxon>Zoopagales</taxon>
        <taxon>Piptocephalidaceae</taxon>
        <taxon>Syncephalis</taxon>
    </lineage>
</organism>
<dbReference type="PANTHER" id="PTHR43888">
    <property type="entry name" value="DNAJ-LIKE-2, ISOFORM A-RELATED"/>
    <property type="match status" value="1"/>
</dbReference>
<dbReference type="Pfam" id="PF00226">
    <property type="entry name" value="DnaJ"/>
    <property type="match status" value="1"/>
</dbReference>
<feature type="region of interest" description="Disordered" evidence="6">
    <location>
        <begin position="380"/>
        <end position="414"/>
    </location>
</feature>